<evidence type="ECO:0000313" key="1">
    <source>
        <dbReference type="EMBL" id="TCP43928.1"/>
    </source>
</evidence>
<keyword evidence="2" id="KW-1185">Reference proteome</keyword>
<dbReference type="Proteomes" id="UP000294835">
    <property type="component" value="Unassembled WGS sequence"/>
</dbReference>
<dbReference type="AlphaFoldDB" id="A0A4R2Q7N7"/>
<comment type="caution">
    <text evidence="1">The sequence shown here is derived from an EMBL/GenBank/DDBJ whole genome shotgun (WGS) entry which is preliminary data.</text>
</comment>
<protein>
    <submittedName>
        <fullName evidence="1">Uncharacterized protein</fullName>
    </submittedName>
</protein>
<proteinExistence type="predicted"/>
<reference evidence="1 2" key="1">
    <citation type="submission" date="2019-03" db="EMBL/GenBank/DDBJ databases">
        <title>Genomic Encyclopedia of Type Strains, Phase IV (KMG-IV): sequencing the most valuable type-strain genomes for metagenomic binning, comparative biology and taxonomic classification.</title>
        <authorList>
            <person name="Goeker M."/>
        </authorList>
    </citation>
    <scope>NUCLEOTIDE SEQUENCE [LARGE SCALE GENOMIC DNA]</scope>
    <source>
        <strain evidence="1 2">DSM 18063</strain>
    </source>
</reference>
<dbReference type="RefSeq" id="WP_132460094.1">
    <property type="nucleotide sequence ID" value="NZ_SLXP01000001.1"/>
</dbReference>
<accession>A0A4R2Q7N7</accession>
<dbReference type="EMBL" id="SLXP01000001">
    <property type="protein sequence ID" value="TCP43928.1"/>
    <property type="molecule type" value="Genomic_DNA"/>
</dbReference>
<organism evidence="1 2">
    <name type="scientific">Rhodovulum marinum</name>
    <dbReference type="NCBI Taxonomy" id="320662"/>
    <lineage>
        <taxon>Bacteria</taxon>
        <taxon>Pseudomonadati</taxon>
        <taxon>Pseudomonadota</taxon>
        <taxon>Alphaproteobacteria</taxon>
        <taxon>Rhodobacterales</taxon>
        <taxon>Paracoccaceae</taxon>
        <taxon>Rhodovulum</taxon>
    </lineage>
</organism>
<evidence type="ECO:0000313" key="2">
    <source>
        <dbReference type="Proteomes" id="UP000294835"/>
    </source>
</evidence>
<gene>
    <name evidence="1" type="ORF">EV662_10111</name>
</gene>
<name>A0A4R2Q7N7_9RHOB</name>
<sequence>MPDWNDIGDEELDAGSPLTSSLFTRLARNPEAIAIGAPGAPRLMPGAFPEITAGDEVRFLSVGVMTSPSQIYSDGFRWTSLQAGSVRLRFVIGSNSGLAYARVYVDDVTVGTFSGSGAGVAHSVDLPISANSEIRVAFRLDNQGADRFASLSNVQLSTGGEWVFPVPPAVGAGKWSFQ</sequence>